<name>A0AA36MTT7_9DINO</name>
<sequence>MTAVPINQLARNKGVKYSCEITGSPATLVCSECPVYFATYEHFDVWWKGIGNLIAQDIVVLRAPPKMIGSEEERKRRAEELIVIRKELLDLCTATAQKFLVQGKYDLAVPGALQSLKFAIDVFGSEASELVPSYLLLAEANLGLRRLKIAEEFLSLANWNILKHQASSSMMSSLQRNFGRLYAAQQRYNEAGFCFQFFFFPGRPPNHKLQLSRIEMSVLLWGWYPCVCLFQRGNPRKTN</sequence>
<dbReference type="EMBL" id="CAUJNA010001267">
    <property type="protein sequence ID" value="CAJ1385665.1"/>
    <property type="molecule type" value="Genomic_DNA"/>
</dbReference>
<evidence type="ECO:0000313" key="2">
    <source>
        <dbReference type="Proteomes" id="UP001178507"/>
    </source>
</evidence>
<accession>A0AA36MTT7</accession>
<dbReference type="AlphaFoldDB" id="A0AA36MTT7"/>
<comment type="caution">
    <text evidence="1">The sequence shown here is derived from an EMBL/GenBank/DDBJ whole genome shotgun (WGS) entry which is preliminary data.</text>
</comment>
<proteinExistence type="predicted"/>
<dbReference type="Proteomes" id="UP001178507">
    <property type="component" value="Unassembled WGS sequence"/>
</dbReference>
<gene>
    <name evidence="1" type="ORF">EVOR1521_LOCUS12222</name>
</gene>
<keyword evidence="2" id="KW-1185">Reference proteome</keyword>
<organism evidence="1 2">
    <name type="scientific">Effrenium voratum</name>
    <dbReference type="NCBI Taxonomy" id="2562239"/>
    <lineage>
        <taxon>Eukaryota</taxon>
        <taxon>Sar</taxon>
        <taxon>Alveolata</taxon>
        <taxon>Dinophyceae</taxon>
        <taxon>Suessiales</taxon>
        <taxon>Symbiodiniaceae</taxon>
        <taxon>Effrenium</taxon>
    </lineage>
</organism>
<dbReference type="PANTHER" id="PTHR46533">
    <property type="entry name" value="ZINC FINGER MYND DOMAIN-CONTAINING PROTEIN 12"/>
    <property type="match status" value="1"/>
</dbReference>
<evidence type="ECO:0000313" key="1">
    <source>
        <dbReference type="EMBL" id="CAJ1385665.1"/>
    </source>
</evidence>
<dbReference type="PANTHER" id="PTHR46533:SF1">
    <property type="entry name" value="ZINC FINGER MYND DOMAIN-CONTAINING PROTEIN 12"/>
    <property type="match status" value="1"/>
</dbReference>
<protein>
    <submittedName>
        <fullName evidence="1">Uncharacterized protein</fullName>
    </submittedName>
</protein>
<dbReference type="InterPro" id="IPR053248">
    <property type="entry name" value="Zinc_finger_MYND_domain"/>
</dbReference>
<reference evidence="1" key="1">
    <citation type="submission" date="2023-08" db="EMBL/GenBank/DDBJ databases">
        <authorList>
            <person name="Chen Y."/>
            <person name="Shah S."/>
            <person name="Dougan E. K."/>
            <person name="Thang M."/>
            <person name="Chan C."/>
        </authorList>
    </citation>
    <scope>NUCLEOTIDE SEQUENCE</scope>
</reference>